<dbReference type="InterPro" id="IPR003676">
    <property type="entry name" value="SAUR_fam"/>
</dbReference>
<sequence>MKGKVMQRVILRCWDESRRGIKGSSSSNNEQDIDDLRPPLLLHNKRARQDEESSWEMAGNVVGSSSSCCCSRSTLCESNNAAVSCVRFAKKPKSLVTLLVGKERQVFKVEPQMLEHTLLQRLLEKTRTPPSKSVTGGAAAAAADSSGLLSSDEKENNNDENGRENGGGRRRRSKQPSCRIISLDCDAILLEHILWLLNNDDPAVRQLNIDELLNFYE</sequence>
<reference evidence="3" key="1">
    <citation type="submission" date="2024-03" db="EMBL/GenBank/DDBJ databases">
        <authorList>
            <consortium name="ELIXIR-Norway"/>
            <consortium name="Elixir Norway"/>
        </authorList>
    </citation>
    <scope>NUCLEOTIDE SEQUENCE</scope>
</reference>
<feature type="region of interest" description="Disordered" evidence="2">
    <location>
        <begin position="125"/>
        <end position="173"/>
    </location>
</feature>
<evidence type="ECO:0000256" key="2">
    <source>
        <dbReference type="SAM" id="MobiDB-lite"/>
    </source>
</evidence>
<dbReference type="EMBL" id="OZ023717">
    <property type="protein sequence ID" value="CAK9866961.1"/>
    <property type="molecule type" value="Genomic_DNA"/>
</dbReference>
<proteinExistence type="inferred from homology"/>
<dbReference type="PANTHER" id="PTHR35296:SF3">
    <property type="entry name" value="EXPRESSED PROTEIN"/>
    <property type="match status" value="1"/>
</dbReference>
<name>A0ABP1AWQ8_9BRYO</name>
<dbReference type="PANTHER" id="PTHR35296">
    <property type="entry name" value="EXPRESSED PROTEIN"/>
    <property type="match status" value="1"/>
</dbReference>
<feature type="compositionally biased region" description="Basic and acidic residues" evidence="2">
    <location>
        <begin position="151"/>
        <end position="167"/>
    </location>
</feature>
<evidence type="ECO:0000256" key="1">
    <source>
        <dbReference type="ARBA" id="ARBA00006974"/>
    </source>
</evidence>
<protein>
    <submittedName>
        <fullName evidence="3">Uncharacterized protein</fullName>
    </submittedName>
</protein>
<accession>A0ABP1AWQ8</accession>
<feature type="region of interest" description="Disordered" evidence="2">
    <location>
        <begin position="19"/>
        <end position="38"/>
    </location>
</feature>
<keyword evidence="4" id="KW-1185">Reference proteome</keyword>
<gene>
    <name evidence="3" type="ORF">CSSPJE1EN2_LOCUS9956</name>
</gene>
<dbReference type="Proteomes" id="UP001497522">
    <property type="component" value="Chromosome 16"/>
</dbReference>
<feature type="compositionally biased region" description="Low complexity" evidence="2">
    <location>
        <begin position="136"/>
        <end position="150"/>
    </location>
</feature>
<evidence type="ECO:0000313" key="4">
    <source>
        <dbReference type="Proteomes" id="UP001497522"/>
    </source>
</evidence>
<evidence type="ECO:0000313" key="3">
    <source>
        <dbReference type="EMBL" id="CAK9866961.1"/>
    </source>
</evidence>
<comment type="similarity">
    <text evidence="1">Belongs to the ARG7 family.</text>
</comment>
<organism evidence="3 4">
    <name type="scientific">Sphagnum jensenii</name>
    <dbReference type="NCBI Taxonomy" id="128206"/>
    <lineage>
        <taxon>Eukaryota</taxon>
        <taxon>Viridiplantae</taxon>
        <taxon>Streptophyta</taxon>
        <taxon>Embryophyta</taxon>
        <taxon>Bryophyta</taxon>
        <taxon>Sphagnophytina</taxon>
        <taxon>Sphagnopsida</taxon>
        <taxon>Sphagnales</taxon>
        <taxon>Sphagnaceae</taxon>
        <taxon>Sphagnum</taxon>
    </lineage>
</organism>